<name>A0ABQ8K4E2_9APHY</name>
<evidence type="ECO:0000313" key="2">
    <source>
        <dbReference type="Proteomes" id="UP000814176"/>
    </source>
</evidence>
<dbReference type="EMBL" id="JADCUA010000024">
    <property type="protein sequence ID" value="KAH9831758.1"/>
    <property type="molecule type" value="Genomic_DNA"/>
</dbReference>
<evidence type="ECO:0000313" key="1">
    <source>
        <dbReference type="EMBL" id="KAH9831758.1"/>
    </source>
</evidence>
<comment type="caution">
    <text evidence="1">The sequence shown here is derived from an EMBL/GenBank/DDBJ whole genome shotgun (WGS) entry which is preliminary data.</text>
</comment>
<reference evidence="1 2" key="1">
    <citation type="journal article" date="2021" name="Environ. Microbiol.">
        <title>Gene family expansions and transcriptome signatures uncover fungal adaptations to wood decay.</title>
        <authorList>
            <person name="Hage H."/>
            <person name="Miyauchi S."/>
            <person name="Viragh M."/>
            <person name="Drula E."/>
            <person name="Min B."/>
            <person name="Chaduli D."/>
            <person name="Navarro D."/>
            <person name="Favel A."/>
            <person name="Norest M."/>
            <person name="Lesage-Meessen L."/>
            <person name="Balint B."/>
            <person name="Merenyi Z."/>
            <person name="de Eugenio L."/>
            <person name="Morin E."/>
            <person name="Martinez A.T."/>
            <person name="Baldrian P."/>
            <person name="Stursova M."/>
            <person name="Martinez M.J."/>
            <person name="Novotny C."/>
            <person name="Magnuson J.K."/>
            <person name="Spatafora J.W."/>
            <person name="Maurice S."/>
            <person name="Pangilinan J."/>
            <person name="Andreopoulos W."/>
            <person name="LaButti K."/>
            <person name="Hundley H."/>
            <person name="Na H."/>
            <person name="Kuo A."/>
            <person name="Barry K."/>
            <person name="Lipzen A."/>
            <person name="Henrissat B."/>
            <person name="Riley R."/>
            <person name="Ahrendt S."/>
            <person name="Nagy L.G."/>
            <person name="Grigoriev I.V."/>
            <person name="Martin F."/>
            <person name="Rosso M.N."/>
        </authorList>
    </citation>
    <scope>NUCLEOTIDE SEQUENCE [LARGE SCALE GENOMIC DNA]</scope>
    <source>
        <strain evidence="1 2">CIRM-BRFM 1785</strain>
    </source>
</reference>
<sequence length="165" mass="18540">MAAITTACLLHALYQRAPFTHVVGLQRCLALWPRDRRVSVQIIARLSALVSYIAVEQDRHETQRKSKAAVQLILPESCRLPTPLASQGSPSSLRWLQTQQKSEAANSFRTQQKVDTTAVERNRRVGLSVREHSMLYEVRSHHPLCSPASKSLHLRPLHCCATEIA</sequence>
<organism evidence="1 2">
    <name type="scientific">Rhodofomes roseus</name>
    <dbReference type="NCBI Taxonomy" id="34475"/>
    <lineage>
        <taxon>Eukaryota</taxon>
        <taxon>Fungi</taxon>
        <taxon>Dikarya</taxon>
        <taxon>Basidiomycota</taxon>
        <taxon>Agaricomycotina</taxon>
        <taxon>Agaricomycetes</taxon>
        <taxon>Polyporales</taxon>
        <taxon>Rhodofomes</taxon>
    </lineage>
</organism>
<keyword evidence="2" id="KW-1185">Reference proteome</keyword>
<dbReference type="Proteomes" id="UP000814176">
    <property type="component" value="Unassembled WGS sequence"/>
</dbReference>
<dbReference type="RefSeq" id="XP_047774855.1">
    <property type="nucleotide sequence ID" value="XM_047917524.1"/>
</dbReference>
<protein>
    <submittedName>
        <fullName evidence="1">Uncharacterized protein</fullName>
    </submittedName>
</protein>
<accession>A0ABQ8K4E2</accession>
<gene>
    <name evidence="1" type="ORF">C8Q71DRAFT_283803</name>
</gene>
<proteinExistence type="predicted"/>
<dbReference type="GeneID" id="71998256"/>